<dbReference type="SUPFAM" id="SSF56672">
    <property type="entry name" value="DNA/RNA polymerases"/>
    <property type="match status" value="1"/>
</dbReference>
<evidence type="ECO:0000256" key="4">
    <source>
        <dbReference type="ARBA" id="ARBA00022759"/>
    </source>
</evidence>
<dbReference type="PANTHER" id="PTHR37984:SF5">
    <property type="entry name" value="PROTEIN NYNRIN-LIKE"/>
    <property type="match status" value="1"/>
</dbReference>
<keyword evidence="2" id="KW-0548">Nucleotidyltransferase</keyword>
<dbReference type="InterPro" id="IPR050951">
    <property type="entry name" value="Retrovirus_Pol_polyprotein"/>
</dbReference>
<evidence type="ECO:0000256" key="5">
    <source>
        <dbReference type="ARBA" id="ARBA00022801"/>
    </source>
</evidence>
<dbReference type="InterPro" id="IPR012337">
    <property type="entry name" value="RNaseH-like_sf"/>
</dbReference>
<dbReference type="Pfam" id="PF00078">
    <property type="entry name" value="RVT_1"/>
    <property type="match status" value="1"/>
</dbReference>
<dbReference type="Proteomes" id="UP000288805">
    <property type="component" value="Unassembled WGS sequence"/>
</dbReference>
<protein>
    <submittedName>
        <fullName evidence="8">Retrovirus-related Pol polyprotein from transposon 297</fullName>
    </submittedName>
</protein>
<keyword evidence="6" id="KW-0695">RNA-directed DNA polymerase</keyword>
<dbReference type="InterPro" id="IPR001584">
    <property type="entry name" value="Integrase_cat-core"/>
</dbReference>
<dbReference type="GO" id="GO:0003964">
    <property type="term" value="F:RNA-directed DNA polymerase activity"/>
    <property type="evidence" value="ECO:0007669"/>
    <property type="project" value="UniProtKB-KW"/>
</dbReference>
<evidence type="ECO:0000256" key="1">
    <source>
        <dbReference type="ARBA" id="ARBA00022679"/>
    </source>
</evidence>
<dbReference type="EMBL" id="QGNW01000230">
    <property type="protein sequence ID" value="RVW83316.1"/>
    <property type="molecule type" value="Genomic_DNA"/>
</dbReference>
<comment type="caution">
    <text evidence="8">The sequence shown here is derived from an EMBL/GenBank/DDBJ whole genome shotgun (WGS) entry which is preliminary data.</text>
</comment>
<name>A0A438HFT1_VITVI</name>
<dbReference type="GO" id="GO:0004523">
    <property type="term" value="F:RNA-DNA hybrid ribonuclease activity"/>
    <property type="evidence" value="ECO:0007669"/>
    <property type="project" value="InterPro"/>
</dbReference>
<dbReference type="CDD" id="cd09279">
    <property type="entry name" value="RNase_HI_like"/>
    <property type="match status" value="1"/>
</dbReference>
<dbReference type="Gene3D" id="3.10.10.10">
    <property type="entry name" value="HIV Type 1 Reverse Transcriptase, subunit A, domain 1"/>
    <property type="match status" value="1"/>
</dbReference>
<reference evidence="8 9" key="1">
    <citation type="journal article" date="2018" name="PLoS Genet.">
        <title>Population sequencing reveals clonal diversity and ancestral inbreeding in the grapevine cultivar Chardonnay.</title>
        <authorList>
            <person name="Roach M.J."/>
            <person name="Johnson D.L."/>
            <person name="Bohlmann J."/>
            <person name="van Vuuren H.J."/>
            <person name="Jones S.J."/>
            <person name="Pretorius I.S."/>
            <person name="Schmidt S.A."/>
            <person name="Borneman A.R."/>
        </authorList>
    </citation>
    <scope>NUCLEOTIDE SEQUENCE [LARGE SCALE GENOMIC DNA]</scope>
    <source>
        <strain evidence="9">cv. Chardonnay</strain>
        <tissue evidence="8">Leaf</tissue>
    </source>
</reference>
<gene>
    <name evidence="8" type="primary">pol_2125</name>
    <name evidence="8" type="ORF">CK203_039576</name>
</gene>
<feature type="domain" description="Integrase catalytic" evidence="7">
    <location>
        <begin position="784"/>
        <end position="860"/>
    </location>
</feature>
<evidence type="ECO:0000313" key="8">
    <source>
        <dbReference type="EMBL" id="RVW83316.1"/>
    </source>
</evidence>
<sequence length="860" mass="98389">MIRDLLDFKWPESIKIDPARWERNKRCSYHKDHNHTTEQCKSPHYLVEKLIKAGHLKHYVHITSRQKETSQELAVQAPTSLVVPRVVINYIHGDPVNDKHNSKRQRECTPHDGTITFPSVGANRVLQLHEDALVPTLRVDRLLAISPREPRVFVVQMVSYLMEEGQVDLLGSQLVACQCYQVALDFGHPASKERNKDIFTRTHSNMPHLSMTSLKLNVMPSSHPVRKEVRRFHPNRQKIIQVEINKLLAVGFIKEVKYLDWLTNVVVIPKKDGKWRVCVDYTNLNDAYPNDSFPLPRIDLIVDSTTSHGMLSFLDAFSRYHQIPMFQPDEDKTTFVTPHGLYCYKVMSFGLKNVGATYKRLMTKIFKPLIGRTVEVYIDDIVVKNETQAEHVQHLEEAFCLMRAYNMKLNLAKLAFDINARKFIGFMVTQRGIEVNPAQIKVVLVTPTPSNKKKLQRLTSCLTALGQAFEVVKRYLTEPLILSSPKSCEQLYMYLAVSNYVVSVVLFRHIQDKEQRPVYYVSKAMVDIETQYSRMEQIALALKNVAQKLHPYFQTHQVIVLTNQPLQVTLHKPNLSSRMLKWVIELSEYGIKYQLRASRVSEFEVGLILQSPTRELMEQAIHLSFSTSNNEAEYEVVLVGLDLALVLATTKLEIRSDSQLIVEQIQQEYEAKDEHMARYLAMVESCLKKLDEWVIRGVPHEENGKADTLAGIATTLPIKEAVMLPVYLKAASSITLEPMCNTSQTNSGWMLNIVKYLQIGEAYVAITQADELWQIALTCKALNLVISPWAFAQWGMDIVGSVPIAAAKKKFLLVATDYFSKWVKVEAYANIKDKDVSKFVWKNIIYRFGVPRAIVMDNGS</sequence>
<keyword evidence="4" id="KW-0255">Endonuclease</keyword>
<dbReference type="PROSITE" id="PS50994">
    <property type="entry name" value="INTEGRASE"/>
    <property type="match status" value="1"/>
</dbReference>
<accession>A0A438HFT1</accession>
<dbReference type="CDD" id="cd01647">
    <property type="entry name" value="RT_LTR"/>
    <property type="match status" value="1"/>
</dbReference>
<dbReference type="Pfam" id="PF13456">
    <property type="entry name" value="RVT_3"/>
    <property type="match status" value="1"/>
</dbReference>
<organism evidence="8 9">
    <name type="scientific">Vitis vinifera</name>
    <name type="common">Grape</name>
    <dbReference type="NCBI Taxonomy" id="29760"/>
    <lineage>
        <taxon>Eukaryota</taxon>
        <taxon>Viridiplantae</taxon>
        <taxon>Streptophyta</taxon>
        <taxon>Embryophyta</taxon>
        <taxon>Tracheophyta</taxon>
        <taxon>Spermatophyta</taxon>
        <taxon>Magnoliopsida</taxon>
        <taxon>eudicotyledons</taxon>
        <taxon>Gunneridae</taxon>
        <taxon>Pentapetalae</taxon>
        <taxon>rosids</taxon>
        <taxon>Vitales</taxon>
        <taxon>Vitaceae</taxon>
        <taxon>Viteae</taxon>
        <taxon>Vitis</taxon>
    </lineage>
</organism>
<dbReference type="Gene3D" id="3.30.420.10">
    <property type="entry name" value="Ribonuclease H-like superfamily/Ribonuclease H"/>
    <property type="match status" value="2"/>
</dbReference>
<evidence type="ECO:0000256" key="6">
    <source>
        <dbReference type="ARBA" id="ARBA00022918"/>
    </source>
</evidence>
<dbReference type="GO" id="GO:0015074">
    <property type="term" value="P:DNA integration"/>
    <property type="evidence" value="ECO:0007669"/>
    <property type="project" value="InterPro"/>
</dbReference>
<dbReference type="InterPro" id="IPR002156">
    <property type="entry name" value="RNaseH_domain"/>
</dbReference>
<dbReference type="InterPro" id="IPR043502">
    <property type="entry name" value="DNA/RNA_pol_sf"/>
</dbReference>
<evidence type="ECO:0000259" key="7">
    <source>
        <dbReference type="PROSITE" id="PS50994"/>
    </source>
</evidence>
<dbReference type="GO" id="GO:0003676">
    <property type="term" value="F:nucleic acid binding"/>
    <property type="evidence" value="ECO:0007669"/>
    <property type="project" value="InterPro"/>
</dbReference>
<evidence type="ECO:0000256" key="3">
    <source>
        <dbReference type="ARBA" id="ARBA00022722"/>
    </source>
</evidence>
<dbReference type="Pfam" id="PF17917">
    <property type="entry name" value="RT_RNaseH"/>
    <property type="match status" value="1"/>
</dbReference>
<dbReference type="InterPro" id="IPR036397">
    <property type="entry name" value="RNaseH_sf"/>
</dbReference>
<keyword evidence="3" id="KW-0540">Nuclease</keyword>
<keyword evidence="1" id="KW-0808">Transferase</keyword>
<proteinExistence type="predicted"/>
<dbReference type="AlphaFoldDB" id="A0A438HFT1"/>
<dbReference type="PANTHER" id="PTHR37984">
    <property type="entry name" value="PROTEIN CBG26694"/>
    <property type="match status" value="1"/>
</dbReference>
<dbReference type="InterPro" id="IPR000477">
    <property type="entry name" value="RT_dom"/>
</dbReference>
<dbReference type="InterPro" id="IPR043128">
    <property type="entry name" value="Rev_trsase/Diguanyl_cyclase"/>
</dbReference>
<dbReference type="InterPro" id="IPR041373">
    <property type="entry name" value="RT_RNaseH"/>
</dbReference>
<dbReference type="SUPFAM" id="SSF53098">
    <property type="entry name" value="Ribonuclease H-like"/>
    <property type="match status" value="2"/>
</dbReference>
<evidence type="ECO:0000313" key="9">
    <source>
        <dbReference type="Proteomes" id="UP000288805"/>
    </source>
</evidence>
<keyword evidence="5" id="KW-0378">Hydrolase</keyword>
<dbReference type="Gene3D" id="3.30.70.270">
    <property type="match status" value="1"/>
</dbReference>
<evidence type="ECO:0000256" key="2">
    <source>
        <dbReference type="ARBA" id="ARBA00022695"/>
    </source>
</evidence>